<dbReference type="AlphaFoldDB" id="B8AFK7"/>
<keyword evidence="5" id="KW-1185">Reference proteome</keyword>
<feature type="domain" description="Transposase MuDR plant" evidence="1">
    <location>
        <begin position="298"/>
        <end position="357"/>
    </location>
</feature>
<dbReference type="Gramene" id="BGIOSGA007958-TA">
    <property type="protein sequence ID" value="BGIOSGA007958-PA"/>
    <property type="gene ID" value="BGIOSGA007958"/>
</dbReference>
<dbReference type="Pfam" id="PF03108">
    <property type="entry name" value="DBD_Tnp_Mut"/>
    <property type="match status" value="1"/>
</dbReference>
<proteinExistence type="predicted"/>
<name>B8AFK7_ORYSI</name>
<sequence>MAVDLTFRGEGKQAHVYRPGSKYLSLEFHHGGFFCGLGVNRAYIDGKVDWFDNEDSREWRRVLHLPDFIAMLGYDSGPSLKVYWLLPGKTLVDGLRIVDSGVEINVMNSVCDKIKNFVIYLDHTDHVSGRIHEDLLLTPAAELSEVFSPTRDDHQEPNLSTDEHTVGFRTAKVNQKSKGIEEEEVEEFDLFEDSDDSLADSDFVDSDYEWEDDDDDLFEDNVDGGVVDICLGKKIFSHKKATGSKLKGKQVSTEDCTEQVSLDDEGLQLPDNSDDEGDITLRFKSFNPEDINNLVFKDGMVFPSVEVIRKTITKYSLKNRVDIKLPRNDRGRIRAHCAEGCPWNLYAYMNSRVKSFVVKTYVAQHKCKKEWVLQRCTANLLVEKYVDTFRADSKVTLSSFSMTMQKDWNLTPSRSKLARARRLPLKEIYAVGVDPNDCIFSIAMAAVEVESYNIWCWFLQTLKDDLGIVNTYPWTIMTDKQKGLILAVQQVFSESELRFCEMMGTQPGTSTGLLNEVNDNMLSVIMAESSQPSQITQQQGPLPDSAFIQQNQPSTRPVALTTATKEGRAKITRQRRRHEVLQRRRQISLSKKKVLLQGRRRGLH</sequence>
<dbReference type="PANTHER" id="PTHR31973">
    <property type="entry name" value="POLYPROTEIN, PUTATIVE-RELATED"/>
    <property type="match status" value="1"/>
</dbReference>
<reference evidence="4 5" key="1">
    <citation type="journal article" date="2005" name="PLoS Biol.">
        <title>The genomes of Oryza sativa: a history of duplications.</title>
        <authorList>
            <person name="Yu J."/>
            <person name="Wang J."/>
            <person name="Lin W."/>
            <person name="Li S."/>
            <person name="Li H."/>
            <person name="Zhou J."/>
            <person name="Ni P."/>
            <person name="Dong W."/>
            <person name="Hu S."/>
            <person name="Zeng C."/>
            <person name="Zhang J."/>
            <person name="Zhang Y."/>
            <person name="Li R."/>
            <person name="Xu Z."/>
            <person name="Li S."/>
            <person name="Li X."/>
            <person name="Zheng H."/>
            <person name="Cong L."/>
            <person name="Lin L."/>
            <person name="Yin J."/>
            <person name="Geng J."/>
            <person name="Li G."/>
            <person name="Shi J."/>
            <person name="Liu J."/>
            <person name="Lv H."/>
            <person name="Li J."/>
            <person name="Wang J."/>
            <person name="Deng Y."/>
            <person name="Ran L."/>
            <person name="Shi X."/>
            <person name="Wang X."/>
            <person name="Wu Q."/>
            <person name="Li C."/>
            <person name="Ren X."/>
            <person name="Wang J."/>
            <person name="Wang X."/>
            <person name="Li D."/>
            <person name="Liu D."/>
            <person name="Zhang X."/>
            <person name="Ji Z."/>
            <person name="Zhao W."/>
            <person name="Sun Y."/>
            <person name="Zhang Z."/>
            <person name="Bao J."/>
            <person name="Han Y."/>
            <person name="Dong L."/>
            <person name="Ji J."/>
            <person name="Chen P."/>
            <person name="Wu S."/>
            <person name="Liu J."/>
            <person name="Xiao Y."/>
            <person name="Bu D."/>
            <person name="Tan J."/>
            <person name="Yang L."/>
            <person name="Ye C."/>
            <person name="Zhang J."/>
            <person name="Xu J."/>
            <person name="Zhou Y."/>
            <person name="Yu Y."/>
            <person name="Zhang B."/>
            <person name="Zhuang S."/>
            <person name="Wei H."/>
            <person name="Liu B."/>
            <person name="Lei M."/>
            <person name="Yu H."/>
            <person name="Li Y."/>
            <person name="Xu H."/>
            <person name="Wei S."/>
            <person name="He X."/>
            <person name="Fang L."/>
            <person name="Zhang Z."/>
            <person name="Zhang Y."/>
            <person name="Huang X."/>
            <person name="Su Z."/>
            <person name="Tong W."/>
            <person name="Li J."/>
            <person name="Tong Z."/>
            <person name="Li S."/>
            <person name="Ye J."/>
            <person name="Wang L."/>
            <person name="Fang L."/>
            <person name="Lei T."/>
            <person name="Chen C."/>
            <person name="Chen H."/>
            <person name="Xu Z."/>
            <person name="Li H."/>
            <person name="Huang H."/>
            <person name="Zhang F."/>
            <person name="Xu H."/>
            <person name="Li N."/>
            <person name="Zhao C."/>
            <person name="Li S."/>
            <person name="Dong L."/>
            <person name="Huang Y."/>
            <person name="Li L."/>
            <person name="Xi Y."/>
            <person name="Qi Q."/>
            <person name="Li W."/>
            <person name="Zhang B."/>
            <person name="Hu W."/>
            <person name="Zhang Y."/>
            <person name="Tian X."/>
            <person name="Jiao Y."/>
            <person name="Liang X."/>
            <person name="Jin J."/>
            <person name="Gao L."/>
            <person name="Zheng W."/>
            <person name="Hao B."/>
            <person name="Liu S."/>
            <person name="Wang W."/>
            <person name="Yuan L."/>
            <person name="Cao M."/>
            <person name="McDermott J."/>
            <person name="Samudrala R."/>
            <person name="Wang J."/>
            <person name="Wong G.K."/>
            <person name="Yang H."/>
        </authorList>
    </citation>
    <scope>NUCLEOTIDE SEQUENCE [LARGE SCALE GENOMIC DNA]</scope>
    <source>
        <strain evidence="5">cv. 93-11</strain>
    </source>
</reference>
<evidence type="ECO:0008006" key="6">
    <source>
        <dbReference type="Google" id="ProtNLM"/>
    </source>
</evidence>
<evidence type="ECO:0000259" key="1">
    <source>
        <dbReference type="Pfam" id="PF03108"/>
    </source>
</evidence>
<dbReference type="InterPro" id="IPR018289">
    <property type="entry name" value="MULE_transposase_dom"/>
</dbReference>
<dbReference type="HOGENOM" id="CLU_006767_9_1_1"/>
<dbReference type="Proteomes" id="UP000007015">
    <property type="component" value="Chromosome 2"/>
</dbReference>
<dbReference type="PANTHER" id="PTHR31973:SF191">
    <property type="entry name" value="OS05G0489400 PROTEIN"/>
    <property type="match status" value="1"/>
</dbReference>
<dbReference type="InterPro" id="IPR058594">
    <property type="entry name" value="PB1-like_dom_pln"/>
</dbReference>
<dbReference type="Pfam" id="PF10551">
    <property type="entry name" value="MULE"/>
    <property type="match status" value="1"/>
</dbReference>
<evidence type="ECO:0000313" key="5">
    <source>
        <dbReference type="Proteomes" id="UP000007015"/>
    </source>
</evidence>
<feature type="domain" description="PB1-like" evidence="3">
    <location>
        <begin position="23"/>
        <end position="120"/>
    </location>
</feature>
<evidence type="ECO:0000259" key="2">
    <source>
        <dbReference type="Pfam" id="PF10551"/>
    </source>
</evidence>
<feature type="domain" description="MULE transposase" evidence="2">
    <location>
        <begin position="429"/>
        <end position="500"/>
    </location>
</feature>
<dbReference type="EMBL" id="CM000127">
    <property type="protein sequence ID" value="EEC72906.1"/>
    <property type="molecule type" value="Genomic_DNA"/>
</dbReference>
<dbReference type="InterPro" id="IPR004332">
    <property type="entry name" value="Transposase_MuDR"/>
</dbReference>
<accession>B8AFK7</accession>
<evidence type="ECO:0000313" key="4">
    <source>
        <dbReference type="EMBL" id="EEC72906.1"/>
    </source>
</evidence>
<evidence type="ECO:0000259" key="3">
    <source>
        <dbReference type="Pfam" id="PF26130"/>
    </source>
</evidence>
<dbReference type="Pfam" id="PF26130">
    <property type="entry name" value="PB1-like"/>
    <property type="match status" value="1"/>
</dbReference>
<organism evidence="4 5">
    <name type="scientific">Oryza sativa subsp. indica</name>
    <name type="common">Rice</name>
    <dbReference type="NCBI Taxonomy" id="39946"/>
    <lineage>
        <taxon>Eukaryota</taxon>
        <taxon>Viridiplantae</taxon>
        <taxon>Streptophyta</taxon>
        <taxon>Embryophyta</taxon>
        <taxon>Tracheophyta</taxon>
        <taxon>Spermatophyta</taxon>
        <taxon>Magnoliopsida</taxon>
        <taxon>Liliopsida</taxon>
        <taxon>Poales</taxon>
        <taxon>Poaceae</taxon>
        <taxon>BOP clade</taxon>
        <taxon>Oryzoideae</taxon>
        <taxon>Oryzeae</taxon>
        <taxon>Oryzinae</taxon>
        <taxon>Oryza</taxon>
        <taxon>Oryza sativa</taxon>
    </lineage>
</organism>
<protein>
    <recommendedName>
        <fullName evidence="6">Transposase MuDR plant domain-containing protein</fullName>
    </recommendedName>
</protein>
<gene>
    <name evidence="4" type="ORF">OsI_06732</name>
</gene>